<dbReference type="SUPFAM" id="SSF49303">
    <property type="entry name" value="beta-Galactosidase/glucuronidase domain"/>
    <property type="match status" value="1"/>
</dbReference>
<comment type="caution">
    <text evidence="8">The sequence shown here is derived from an EMBL/GenBank/DDBJ whole genome shotgun (WGS) entry which is preliminary data.</text>
</comment>
<dbReference type="InterPro" id="IPR013783">
    <property type="entry name" value="Ig-like_fold"/>
</dbReference>
<comment type="similarity">
    <text evidence="1">Belongs to the glycosyl hydrolase 2 family.</text>
</comment>
<dbReference type="SUPFAM" id="SSF49785">
    <property type="entry name" value="Galactose-binding domain-like"/>
    <property type="match status" value="2"/>
</dbReference>
<evidence type="ECO:0000256" key="1">
    <source>
        <dbReference type="ARBA" id="ARBA00007401"/>
    </source>
</evidence>
<organism evidence="8 9">
    <name type="scientific">Candidatus Fervidibacter japonicus</name>
    <dbReference type="NCBI Taxonomy" id="2035412"/>
    <lineage>
        <taxon>Bacteria</taxon>
        <taxon>Candidatus Fervidibacterota</taxon>
        <taxon>Candidatus Fervidibacter</taxon>
    </lineage>
</organism>
<dbReference type="Proteomes" id="UP000236173">
    <property type="component" value="Unassembled WGS sequence"/>
</dbReference>
<dbReference type="PANTHER" id="PTHR42732:SF2">
    <property type="entry name" value="BETA-MANNOSIDASE"/>
    <property type="match status" value="1"/>
</dbReference>
<dbReference type="InterPro" id="IPR008979">
    <property type="entry name" value="Galactose-bd-like_sf"/>
</dbReference>
<dbReference type="InterPro" id="IPR036156">
    <property type="entry name" value="Beta-gal/glucu_dom_sf"/>
</dbReference>
<evidence type="ECO:0000259" key="5">
    <source>
        <dbReference type="Pfam" id="PF00703"/>
    </source>
</evidence>
<protein>
    <submittedName>
        <fullName evidence="8">Beta-glucuronidase</fullName>
        <ecNumber evidence="8">3.2.1.31</ecNumber>
    </submittedName>
</protein>
<dbReference type="GO" id="GO:0004566">
    <property type="term" value="F:beta-glucuronidase activity"/>
    <property type="evidence" value="ECO:0007669"/>
    <property type="project" value="UniProtKB-EC"/>
</dbReference>
<dbReference type="Gene3D" id="2.60.40.10">
    <property type="entry name" value="Immunoglobulins"/>
    <property type="match status" value="1"/>
</dbReference>
<evidence type="ECO:0000313" key="8">
    <source>
        <dbReference type="EMBL" id="GBC99145.1"/>
    </source>
</evidence>
<reference evidence="9" key="1">
    <citation type="submission" date="2017-09" db="EMBL/GenBank/DDBJ databases">
        <title>Metaegenomics of thermophilic ammonia-oxidizing enrichment culture.</title>
        <authorList>
            <person name="Kato S."/>
            <person name="Suzuki K."/>
        </authorList>
    </citation>
    <scope>NUCLEOTIDE SEQUENCE [LARGE SCALE GENOMIC DNA]</scope>
</reference>
<proteinExistence type="inferred from homology"/>
<dbReference type="InterPro" id="IPR006103">
    <property type="entry name" value="Glyco_hydro_2_cat"/>
</dbReference>
<evidence type="ECO:0000256" key="2">
    <source>
        <dbReference type="ARBA" id="ARBA00022801"/>
    </source>
</evidence>
<keyword evidence="3 8" id="KW-0326">Glycosidase</keyword>
<keyword evidence="4" id="KW-0732">Signal</keyword>
<feature type="domain" description="Glycosyl hydrolases family 2 sugar binding" evidence="7">
    <location>
        <begin position="44"/>
        <end position="195"/>
    </location>
</feature>
<feature type="domain" description="Glycoside hydrolase family 2 catalytic" evidence="6">
    <location>
        <begin position="325"/>
        <end position="507"/>
    </location>
</feature>
<dbReference type="SUPFAM" id="SSF51445">
    <property type="entry name" value="(Trans)glycosidases"/>
    <property type="match status" value="1"/>
</dbReference>
<dbReference type="Gene3D" id="2.60.120.260">
    <property type="entry name" value="Galactose-binding domain-like"/>
    <property type="match status" value="2"/>
</dbReference>
<evidence type="ECO:0000313" key="9">
    <source>
        <dbReference type="Proteomes" id="UP000236173"/>
    </source>
</evidence>
<evidence type="ECO:0000259" key="6">
    <source>
        <dbReference type="Pfam" id="PF02836"/>
    </source>
</evidence>
<evidence type="ECO:0000256" key="3">
    <source>
        <dbReference type="ARBA" id="ARBA00023295"/>
    </source>
</evidence>
<dbReference type="InterPro" id="IPR006104">
    <property type="entry name" value="Glyco_hydro_2_N"/>
</dbReference>
<sequence length="1106" mass="127424">MLWRWLIVATVAASVLAGMASASTGFVPKPEHPRLDFERTQWLNLNGVWEFAFDPNDVGINERWFAPDTKPFPLRIVVPFPWESKLSGIERKDYKGVAWYRRTFTVPKDWRGKRIWLCFGAVDWHATVWLNGEKVGEHEGGYSEFRFDITDKIRFGKPNLLVVRVVDFTDHETPIGKQVEWWYTSTSGIWQTVWLEATGQVCVKKFRIIPLADKNHVPTGEVQFEVWLDWGERDKTREAVTVEIRSPERKFHAVQAKVAAGQEKVTLKVKVPNPRFWTPENPSLYNAEIVVYPASRTQQPALDIVRTYFGIRTIAWGRYAGSQHSFVLLNGKPIYIRGALDQSFNPDGIYTAPSDEFLRRDIELAKAAGFNMLRIHIKADEPRRLYWADKLGILIQQDAPCFYRISERARQAFEKTLRDMIERDFSHPSIYCWTVFNEEWGIGNLRTAPREHRIDWVLKMVELVRQLDPTRLVQDNTGWAHLVTDLNSFHWYGRDVDGFRQHYRRINDERIKPGDDWNYIAGYKQRGEPFVNNEFGYVGAGDGDSDWSWGNLFVVNAMRACDKLVGYTYTELTDIEWEHNGVYDYDRTPKEFGYDFWAPGMTVRDVFAEDFLVLDVPAIKYAKPGEQVKVPVLFSHMSGKLEGEAPAEPKLTLKWQVRWLDRFGNWHESKVQSRKCSKTPAYKLTPLGEISFTLPNEPSLVTLVAWLEDAKGKRVHINYTQWWVREEKEVARAELVDKTTLALRFSPNDWAESKFSELDMPEVPIDGKHYGRGHGFVEYRLKLPEGVDLSKAQTLTLICEVAAKAGREKVDWAERVNPQDYPQTDGKKFPTTVEVSLNGVKVTTWELPDDPADARGVLSHWRGIERGSYGYLMTAEINLNSPEGVAIVNRWRETGQLVIRFTVSWNAVHRGGLAIYGETMGCYPVEPTVLLKFTEPLPLPVGWRSHEAVAVESFRERLQVVLPSAQRGGAQWRYTTERPPENWTQPEFDDSGWKIGTSGFGRHGTPGAIVRTEWATSDIWLRTKVVMPKLSPNDAVWLEVHHDEDCEIYVNGKLLWSERGYLTRYKMVRLSPEQIALFRESENIIAVHCRQTVGGQFIDVGIVLMR</sequence>
<dbReference type="EC" id="3.2.1.31" evidence="8"/>
<dbReference type="Pfam" id="PF02836">
    <property type="entry name" value="Glyco_hydro_2_C"/>
    <property type="match status" value="1"/>
</dbReference>
<feature type="chain" id="PRO_5014124753" evidence="4">
    <location>
        <begin position="23"/>
        <end position="1106"/>
    </location>
</feature>
<dbReference type="Pfam" id="PF02837">
    <property type="entry name" value="Glyco_hydro_2_N"/>
    <property type="match status" value="1"/>
</dbReference>
<dbReference type="InterPro" id="IPR051913">
    <property type="entry name" value="GH2_Domain-Containing"/>
</dbReference>
<feature type="domain" description="Glycoside hydrolase family 2 immunoglobulin-like beta-sandwich" evidence="5">
    <location>
        <begin position="203"/>
        <end position="312"/>
    </location>
</feature>
<dbReference type="GO" id="GO:0005975">
    <property type="term" value="P:carbohydrate metabolic process"/>
    <property type="evidence" value="ECO:0007669"/>
    <property type="project" value="InterPro"/>
</dbReference>
<dbReference type="PANTHER" id="PTHR42732">
    <property type="entry name" value="BETA-GALACTOSIDASE"/>
    <property type="match status" value="1"/>
</dbReference>
<dbReference type="InterPro" id="IPR017853">
    <property type="entry name" value="GH"/>
</dbReference>
<dbReference type="Pfam" id="PF00703">
    <property type="entry name" value="Glyco_hydro_2"/>
    <property type="match status" value="1"/>
</dbReference>
<feature type="signal peptide" evidence="4">
    <location>
        <begin position="1"/>
        <end position="22"/>
    </location>
</feature>
<name>A0A2H5XD96_9BACT</name>
<dbReference type="InterPro" id="IPR006102">
    <property type="entry name" value="Ig-like_GH2"/>
</dbReference>
<evidence type="ECO:0000256" key="4">
    <source>
        <dbReference type="SAM" id="SignalP"/>
    </source>
</evidence>
<gene>
    <name evidence="8" type="primary">uidA</name>
    <name evidence="8" type="ORF">HRbin17_01666</name>
</gene>
<dbReference type="Gene3D" id="3.20.20.80">
    <property type="entry name" value="Glycosidases"/>
    <property type="match status" value="1"/>
</dbReference>
<accession>A0A2H5XD96</accession>
<keyword evidence="2 8" id="KW-0378">Hydrolase</keyword>
<evidence type="ECO:0000259" key="7">
    <source>
        <dbReference type="Pfam" id="PF02837"/>
    </source>
</evidence>
<dbReference type="EMBL" id="BEHT01000021">
    <property type="protein sequence ID" value="GBC99145.1"/>
    <property type="molecule type" value="Genomic_DNA"/>
</dbReference>
<dbReference type="AlphaFoldDB" id="A0A2H5XD96"/>